<dbReference type="Gene3D" id="3.10.20.80">
    <property type="entry name" value="Translation initiation factor 3 (IF-3), N-terminal domain"/>
    <property type="match status" value="1"/>
</dbReference>
<dbReference type="Pfam" id="PF00707">
    <property type="entry name" value="IF3_C"/>
    <property type="match status" value="1"/>
</dbReference>
<dbReference type="Pfam" id="PF05198">
    <property type="entry name" value="IF3_N"/>
    <property type="match status" value="1"/>
</dbReference>
<name>A0ABX1SUD2_9BIFI</name>
<feature type="domain" description="Translation initiation factor 3 C-terminal" evidence="7">
    <location>
        <begin position="117"/>
        <end position="201"/>
    </location>
</feature>
<sequence length="316" mass="34536">MRVFDSRVLCCETETLQCASSPPRYAIQRNGVIISDEPRINDEIRVSQVRLIGPKGEQVGVIATSVALNLAKEANLDLVEVAPNAKPPVAKLIDYGKYKYNEKIKAREARRNQNTAEIKEIRFRLKIDDHDFEVKKGHVVRFLNGGDKVKVTIMLRGREQSRPIGGVELLQRLAADVEEYGTVEYQPKQEGRNIIMTLAPKGKKVHTQSEQRRRGATSRAERQARQAARLAAKQEAQAQAAAEAKSAVAPKAADKVDKTVDSKTGDKASASKTDSKAASASDKTASTAASATSKATTKTSSKKHTNKEGSNAEDEK</sequence>
<feature type="region of interest" description="Disordered" evidence="6">
    <location>
        <begin position="199"/>
        <end position="316"/>
    </location>
</feature>
<evidence type="ECO:0000259" key="7">
    <source>
        <dbReference type="Pfam" id="PF00707"/>
    </source>
</evidence>
<dbReference type="SUPFAM" id="SSF55200">
    <property type="entry name" value="Translation initiation factor IF3, C-terminal domain"/>
    <property type="match status" value="1"/>
</dbReference>
<accession>A0ABX1SUD2</accession>
<keyword evidence="3 4" id="KW-0648">Protein biosynthesis</keyword>
<gene>
    <name evidence="4" type="primary">infC</name>
    <name evidence="9" type="ORF">G1C94_0047</name>
</gene>
<dbReference type="InterPro" id="IPR036787">
    <property type="entry name" value="T_IF-3_N_sf"/>
</dbReference>
<evidence type="ECO:0000313" key="9">
    <source>
        <dbReference type="EMBL" id="NMN01426.1"/>
    </source>
</evidence>
<dbReference type="NCBIfam" id="TIGR00168">
    <property type="entry name" value="infC"/>
    <property type="match status" value="1"/>
</dbReference>
<feature type="compositionally biased region" description="Low complexity" evidence="6">
    <location>
        <begin position="267"/>
        <end position="299"/>
    </location>
</feature>
<dbReference type="GO" id="GO:0003743">
    <property type="term" value="F:translation initiation factor activity"/>
    <property type="evidence" value="ECO:0007669"/>
    <property type="project" value="UniProtKB-KW"/>
</dbReference>
<feature type="compositionally biased region" description="Basic and acidic residues" evidence="6">
    <location>
        <begin position="207"/>
        <end position="224"/>
    </location>
</feature>
<evidence type="ECO:0000256" key="6">
    <source>
        <dbReference type="SAM" id="MobiDB-lite"/>
    </source>
</evidence>
<feature type="compositionally biased region" description="Low complexity" evidence="6">
    <location>
        <begin position="225"/>
        <end position="251"/>
    </location>
</feature>
<evidence type="ECO:0000256" key="5">
    <source>
        <dbReference type="NCBIfam" id="TIGR00168"/>
    </source>
</evidence>
<keyword evidence="10" id="KW-1185">Reference proteome</keyword>
<comment type="subcellular location">
    <subcellularLocation>
        <location evidence="4">Cytoplasm</location>
    </subcellularLocation>
</comment>
<organism evidence="9 10">
    <name type="scientific">Bifidobacterium panos</name>
    <dbReference type="NCBI Taxonomy" id="2675321"/>
    <lineage>
        <taxon>Bacteria</taxon>
        <taxon>Bacillati</taxon>
        <taxon>Actinomycetota</taxon>
        <taxon>Actinomycetes</taxon>
        <taxon>Bifidobacteriales</taxon>
        <taxon>Bifidobacteriaceae</taxon>
        <taxon>Bifidobacterium</taxon>
    </lineage>
</organism>
<dbReference type="Gene3D" id="3.30.110.10">
    <property type="entry name" value="Translation initiation factor 3 (IF-3), C-terminal domain"/>
    <property type="match status" value="1"/>
</dbReference>
<comment type="function">
    <text evidence="4">IF-3 binds to the 30S ribosomal subunit and shifts the equilibrium between 70S ribosomes and their 50S and 30S subunits in favor of the free subunits, thus enhancing the availability of 30S subunits on which protein synthesis initiation begins.</text>
</comment>
<dbReference type="InterPro" id="IPR019815">
    <property type="entry name" value="Translation_initiation_fac_3_C"/>
</dbReference>
<comment type="similarity">
    <text evidence="1 4">Belongs to the IF-3 family.</text>
</comment>
<evidence type="ECO:0000313" key="10">
    <source>
        <dbReference type="Proteomes" id="UP000553756"/>
    </source>
</evidence>
<dbReference type="InterPro" id="IPR036788">
    <property type="entry name" value="T_IF-3_C_sf"/>
</dbReference>
<evidence type="ECO:0000256" key="1">
    <source>
        <dbReference type="ARBA" id="ARBA00005439"/>
    </source>
</evidence>
<evidence type="ECO:0000256" key="3">
    <source>
        <dbReference type="ARBA" id="ARBA00022917"/>
    </source>
</evidence>
<proteinExistence type="inferred from homology"/>
<feature type="compositionally biased region" description="Basic and acidic residues" evidence="6">
    <location>
        <begin position="252"/>
        <end position="266"/>
    </location>
</feature>
<feature type="domain" description="Translation initiation factor 3 N-terminal" evidence="8">
    <location>
        <begin position="40"/>
        <end position="109"/>
    </location>
</feature>
<dbReference type="PANTHER" id="PTHR10938:SF0">
    <property type="entry name" value="TRANSLATION INITIATION FACTOR IF-3, MITOCHONDRIAL"/>
    <property type="match status" value="1"/>
</dbReference>
<dbReference type="PANTHER" id="PTHR10938">
    <property type="entry name" value="TRANSLATION INITIATION FACTOR IF-3"/>
    <property type="match status" value="1"/>
</dbReference>
<evidence type="ECO:0000259" key="8">
    <source>
        <dbReference type="Pfam" id="PF05198"/>
    </source>
</evidence>
<dbReference type="Proteomes" id="UP000553756">
    <property type="component" value="Unassembled WGS sequence"/>
</dbReference>
<dbReference type="InterPro" id="IPR019814">
    <property type="entry name" value="Translation_initiation_fac_3_N"/>
</dbReference>
<protein>
    <recommendedName>
        <fullName evidence="4 5">Translation initiation factor IF-3</fullName>
    </recommendedName>
</protein>
<dbReference type="EMBL" id="JAAIIJ010000002">
    <property type="protein sequence ID" value="NMN01426.1"/>
    <property type="molecule type" value="Genomic_DNA"/>
</dbReference>
<keyword evidence="2 4" id="KW-0396">Initiation factor</keyword>
<keyword evidence="4" id="KW-0963">Cytoplasm</keyword>
<dbReference type="HAMAP" id="MF_00080">
    <property type="entry name" value="IF_3"/>
    <property type="match status" value="1"/>
</dbReference>
<dbReference type="SUPFAM" id="SSF54364">
    <property type="entry name" value="Translation initiation factor IF3, N-terminal domain"/>
    <property type="match status" value="1"/>
</dbReference>
<dbReference type="InterPro" id="IPR001288">
    <property type="entry name" value="Translation_initiation_fac_3"/>
</dbReference>
<reference evidence="9 10" key="1">
    <citation type="submission" date="2020-02" db="EMBL/GenBank/DDBJ databases">
        <title>Characterization of phylogenetic diversity of novel bifidobacterial species isolated in Czech ZOOs.</title>
        <authorList>
            <person name="Lugli G.A."/>
            <person name="Vera N.B."/>
            <person name="Ventura M."/>
        </authorList>
    </citation>
    <scope>NUCLEOTIDE SEQUENCE [LARGE SCALE GENOMIC DNA]</scope>
    <source>
        <strain evidence="9 10">DSM 109963</strain>
    </source>
</reference>
<evidence type="ECO:0000256" key="2">
    <source>
        <dbReference type="ARBA" id="ARBA00022540"/>
    </source>
</evidence>
<comment type="subunit">
    <text evidence="4">Monomer.</text>
</comment>
<comment type="caution">
    <text evidence="9">The sequence shown here is derived from an EMBL/GenBank/DDBJ whole genome shotgun (WGS) entry which is preliminary data.</text>
</comment>
<evidence type="ECO:0000256" key="4">
    <source>
        <dbReference type="HAMAP-Rule" id="MF_00080"/>
    </source>
</evidence>